<dbReference type="Gene3D" id="3.40.395.10">
    <property type="entry name" value="Adenoviral Proteinase, Chain A"/>
    <property type="match status" value="1"/>
</dbReference>
<sequence>MNWGEKFEVPSNHLKGPIGYETAEWHQQGVLDPHANGKLGSLHGMHVASSSKSIFENFPRGCRSKRGAVGKKASNVMESGVNKNEEHLSKNHVKTRRRAHRKRRRKILADSSDSEVIIPRFRLRGQRRGPVDSCNSTTQYGKLDSKTFERYMEGIWSRFSEEKRNSFTYLDSLWFSLYLQDCFKEKVLNWIKRKNIFSKKYVIVPIVIWSHWNLLILCNFGECPQSESRAPCMLLLDSLQMMNPTLLEPGIRKFVLDIHKVEQRSGNKQSIRKIPLLIPKVPQQRNGEECGYYVLYYISLFLENAPKNFSISKGYPYFMKEDWFTLERLDNFCEELNSASRVSSCSEELNSASRDSSSSEEYNVTGCSS</sequence>
<reference evidence="7 8" key="1">
    <citation type="submission" date="2024-11" db="EMBL/GenBank/DDBJ databases">
        <title>A near-complete genome assembly of Cinchona calisaya.</title>
        <authorList>
            <person name="Lian D.C."/>
            <person name="Zhao X.W."/>
            <person name="Wei L."/>
        </authorList>
    </citation>
    <scope>NUCLEOTIDE SEQUENCE [LARGE SCALE GENOMIC DNA]</scope>
    <source>
        <tissue evidence="7">Nenye</tissue>
    </source>
</reference>
<dbReference type="GO" id="GO:0016926">
    <property type="term" value="P:protein desumoylation"/>
    <property type="evidence" value="ECO:0007669"/>
    <property type="project" value="UniProtKB-ARBA"/>
</dbReference>
<evidence type="ECO:0000256" key="2">
    <source>
        <dbReference type="ARBA" id="ARBA00022670"/>
    </source>
</evidence>
<dbReference type="GO" id="GO:0006508">
    <property type="term" value="P:proteolysis"/>
    <property type="evidence" value="ECO:0007669"/>
    <property type="project" value="UniProtKB-KW"/>
</dbReference>
<keyword evidence="3" id="KW-0378">Hydrolase</keyword>
<evidence type="ECO:0000256" key="4">
    <source>
        <dbReference type="ARBA" id="ARBA00022807"/>
    </source>
</evidence>
<proteinExistence type="inferred from homology"/>
<evidence type="ECO:0000313" key="8">
    <source>
        <dbReference type="Proteomes" id="UP001630127"/>
    </source>
</evidence>
<dbReference type="PROSITE" id="PS50600">
    <property type="entry name" value="ULP_PROTEASE"/>
    <property type="match status" value="1"/>
</dbReference>
<keyword evidence="4" id="KW-0788">Thiol protease</keyword>
<dbReference type="InterPro" id="IPR003653">
    <property type="entry name" value="Peptidase_C48_C"/>
</dbReference>
<evidence type="ECO:0000313" key="7">
    <source>
        <dbReference type="EMBL" id="KAL3506729.1"/>
    </source>
</evidence>
<evidence type="ECO:0000256" key="5">
    <source>
        <dbReference type="SAM" id="MobiDB-lite"/>
    </source>
</evidence>
<keyword evidence="8" id="KW-1185">Reference proteome</keyword>
<dbReference type="SUPFAM" id="SSF54001">
    <property type="entry name" value="Cysteine proteinases"/>
    <property type="match status" value="1"/>
</dbReference>
<dbReference type="PANTHER" id="PTHR46915">
    <property type="entry name" value="UBIQUITIN-LIKE PROTEASE 4-RELATED"/>
    <property type="match status" value="1"/>
</dbReference>
<gene>
    <name evidence="7" type="ORF">ACH5RR_032111</name>
</gene>
<comment type="similarity">
    <text evidence="1">Belongs to the peptidase C48 family.</text>
</comment>
<feature type="domain" description="Ubiquitin-like protease family profile" evidence="6">
    <location>
        <begin position="107"/>
        <end position="301"/>
    </location>
</feature>
<dbReference type="EMBL" id="JBJUIK010000013">
    <property type="protein sequence ID" value="KAL3506729.1"/>
    <property type="molecule type" value="Genomic_DNA"/>
</dbReference>
<feature type="region of interest" description="Disordered" evidence="5">
    <location>
        <begin position="348"/>
        <end position="369"/>
    </location>
</feature>
<protein>
    <recommendedName>
        <fullName evidence="6">Ubiquitin-like protease family profile domain-containing protein</fullName>
    </recommendedName>
</protein>
<evidence type="ECO:0000256" key="3">
    <source>
        <dbReference type="ARBA" id="ARBA00022801"/>
    </source>
</evidence>
<name>A0ABD2YH52_9GENT</name>
<dbReference type="Proteomes" id="UP001630127">
    <property type="component" value="Unassembled WGS sequence"/>
</dbReference>
<dbReference type="PANTHER" id="PTHR46915:SF6">
    <property type="entry name" value="CYSTEINE PROTEINASES SUPERFAMILY PROTEIN"/>
    <property type="match status" value="1"/>
</dbReference>
<evidence type="ECO:0000259" key="6">
    <source>
        <dbReference type="PROSITE" id="PS50600"/>
    </source>
</evidence>
<accession>A0ABD2YH52</accession>
<organism evidence="7 8">
    <name type="scientific">Cinchona calisaya</name>
    <dbReference type="NCBI Taxonomy" id="153742"/>
    <lineage>
        <taxon>Eukaryota</taxon>
        <taxon>Viridiplantae</taxon>
        <taxon>Streptophyta</taxon>
        <taxon>Embryophyta</taxon>
        <taxon>Tracheophyta</taxon>
        <taxon>Spermatophyta</taxon>
        <taxon>Magnoliopsida</taxon>
        <taxon>eudicotyledons</taxon>
        <taxon>Gunneridae</taxon>
        <taxon>Pentapetalae</taxon>
        <taxon>asterids</taxon>
        <taxon>lamiids</taxon>
        <taxon>Gentianales</taxon>
        <taxon>Rubiaceae</taxon>
        <taxon>Cinchonoideae</taxon>
        <taxon>Cinchoneae</taxon>
        <taxon>Cinchona</taxon>
    </lineage>
</organism>
<feature type="compositionally biased region" description="Low complexity" evidence="5">
    <location>
        <begin position="348"/>
        <end position="361"/>
    </location>
</feature>
<dbReference type="Pfam" id="PF02902">
    <property type="entry name" value="Peptidase_C48"/>
    <property type="match status" value="1"/>
</dbReference>
<evidence type="ECO:0000256" key="1">
    <source>
        <dbReference type="ARBA" id="ARBA00005234"/>
    </source>
</evidence>
<keyword evidence="2" id="KW-0645">Protease</keyword>
<comment type="caution">
    <text evidence="7">The sequence shown here is derived from an EMBL/GenBank/DDBJ whole genome shotgun (WGS) entry which is preliminary data.</text>
</comment>
<dbReference type="InterPro" id="IPR038765">
    <property type="entry name" value="Papain-like_cys_pep_sf"/>
</dbReference>
<dbReference type="GO" id="GO:0008234">
    <property type="term" value="F:cysteine-type peptidase activity"/>
    <property type="evidence" value="ECO:0007669"/>
    <property type="project" value="UniProtKB-KW"/>
</dbReference>
<dbReference type="AlphaFoldDB" id="A0ABD2YH52"/>